<accession>A0A953LHE0</accession>
<feature type="domain" description="Beta-ketoacyl-[acyl-carrier-protein] synthase III C-terminal" evidence="3">
    <location>
        <begin position="248"/>
        <end position="336"/>
    </location>
</feature>
<keyword evidence="2" id="KW-0012">Acyltransferase</keyword>
<dbReference type="InterPro" id="IPR013751">
    <property type="entry name" value="ACP_syn_III_N"/>
</dbReference>
<name>A0A953LHE0_SYMTR</name>
<keyword evidence="1" id="KW-0808">Transferase</keyword>
<evidence type="ECO:0000259" key="4">
    <source>
        <dbReference type="Pfam" id="PF08545"/>
    </source>
</evidence>
<evidence type="ECO:0000256" key="2">
    <source>
        <dbReference type="ARBA" id="ARBA00023315"/>
    </source>
</evidence>
<dbReference type="AlphaFoldDB" id="A0A953LHE0"/>
<evidence type="ECO:0008006" key="7">
    <source>
        <dbReference type="Google" id="ProtNLM"/>
    </source>
</evidence>
<evidence type="ECO:0000256" key="1">
    <source>
        <dbReference type="ARBA" id="ARBA00022679"/>
    </source>
</evidence>
<dbReference type="InterPro" id="IPR013747">
    <property type="entry name" value="ACP_syn_III_C"/>
</dbReference>
<dbReference type="GO" id="GO:0044550">
    <property type="term" value="P:secondary metabolite biosynthetic process"/>
    <property type="evidence" value="ECO:0007669"/>
    <property type="project" value="TreeGrafter"/>
</dbReference>
<organism evidence="5 6">
    <name type="scientific">Symbiobacterium thermophilum</name>
    <dbReference type="NCBI Taxonomy" id="2734"/>
    <lineage>
        <taxon>Bacteria</taxon>
        <taxon>Bacillati</taxon>
        <taxon>Bacillota</taxon>
        <taxon>Clostridia</taxon>
        <taxon>Eubacteriales</taxon>
        <taxon>Symbiobacteriaceae</taxon>
        <taxon>Symbiobacterium</taxon>
    </lineage>
</organism>
<dbReference type="NCBIfam" id="NF005308">
    <property type="entry name" value="PRK06840.1"/>
    <property type="match status" value="1"/>
</dbReference>
<feature type="domain" description="Beta-ketoacyl-[acyl-carrier-protein] synthase III N-terminal" evidence="4">
    <location>
        <begin position="112"/>
        <end position="193"/>
    </location>
</feature>
<dbReference type="SUPFAM" id="SSF53901">
    <property type="entry name" value="Thiolase-like"/>
    <property type="match status" value="1"/>
</dbReference>
<reference evidence="5" key="1">
    <citation type="submission" date="2017-11" db="EMBL/GenBank/DDBJ databases">
        <title>Three new genomes from thermophilic consortium.</title>
        <authorList>
            <person name="Quaggio R."/>
            <person name="Amgarten D."/>
            <person name="Setubal J.C."/>
        </authorList>
    </citation>
    <scope>NUCLEOTIDE SEQUENCE</scope>
    <source>
        <strain evidence="5">ZCTH01-B2</strain>
    </source>
</reference>
<dbReference type="Pfam" id="PF08545">
    <property type="entry name" value="ACP_syn_III"/>
    <property type="match status" value="1"/>
</dbReference>
<dbReference type="GO" id="GO:0006633">
    <property type="term" value="P:fatty acid biosynthetic process"/>
    <property type="evidence" value="ECO:0007669"/>
    <property type="project" value="InterPro"/>
</dbReference>
<dbReference type="GO" id="GO:0004315">
    <property type="term" value="F:3-oxoacyl-[acyl-carrier-protein] synthase activity"/>
    <property type="evidence" value="ECO:0007669"/>
    <property type="project" value="InterPro"/>
</dbReference>
<dbReference type="PANTHER" id="PTHR34069">
    <property type="entry name" value="3-OXOACYL-[ACYL-CARRIER-PROTEIN] SYNTHASE 3"/>
    <property type="match status" value="1"/>
</dbReference>
<comment type="caution">
    <text evidence="5">The sequence shown here is derived from an EMBL/GenBank/DDBJ whole genome shotgun (WGS) entry which is preliminary data.</text>
</comment>
<evidence type="ECO:0000313" key="6">
    <source>
        <dbReference type="Proteomes" id="UP000732377"/>
    </source>
</evidence>
<gene>
    <name evidence="5" type="ORF">CWE10_13285</name>
</gene>
<dbReference type="Pfam" id="PF08541">
    <property type="entry name" value="ACP_syn_III_C"/>
    <property type="match status" value="1"/>
</dbReference>
<dbReference type="RefSeq" id="WP_273380303.1">
    <property type="nucleotide sequence ID" value="NZ_PIUK01000145.1"/>
</dbReference>
<dbReference type="EMBL" id="PIUK01000145">
    <property type="protein sequence ID" value="MBY6277163.1"/>
    <property type="molecule type" value="Genomic_DNA"/>
</dbReference>
<evidence type="ECO:0000259" key="3">
    <source>
        <dbReference type="Pfam" id="PF08541"/>
    </source>
</evidence>
<dbReference type="PANTHER" id="PTHR34069:SF2">
    <property type="entry name" value="BETA-KETOACYL-[ACYL-CARRIER-PROTEIN] SYNTHASE III"/>
    <property type="match status" value="1"/>
</dbReference>
<dbReference type="InterPro" id="IPR016039">
    <property type="entry name" value="Thiolase-like"/>
</dbReference>
<sequence length="350" mass="37954">MTTTQPHVGVVSTGIYIPDRYMTAEEIADRSGVPLDVVKQKMGILRKPIPGPDDGTAAMGIRAAQQCIERAGIDPAAIDLVIYIGEEYKEYQLWTAGIKTAHAVGAHNAWAFDAQLRCGTWVLGMKLAQALMLSDDRVNTVLLAGGYRNVDYINYANPRVSFMYNLGAGGGAMLLRKNYGRNRVVGSEIIVDGSLSETVGVRGGGTLAGLHNHDDSLYQLDVFDVEYMKTRLNAVSTQRWVEVVSRVCAQGGYRTQDIDYLAILHMKRSAHQALIEQLGIPVGRAIYLEEYGHIGQIDQILSIHLALERGLIRDGDLVVGVSAGVGYAWGATAIEWGPVGATRARKQAAG</sequence>
<dbReference type="Proteomes" id="UP000732377">
    <property type="component" value="Unassembled WGS sequence"/>
</dbReference>
<protein>
    <recommendedName>
        <fullName evidence="7">3-oxoacyl-ACP synthase</fullName>
    </recommendedName>
</protein>
<dbReference type="Gene3D" id="3.40.47.10">
    <property type="match status" value="1"/>
</dbReference>
<proteinExistence type="predicted"/>
<evidence type="ECO:0000313" key="5">
    <source>
        <dbReference type="EMBL" id="MBY6277163.1"/>
    </source>
</evidence>